<feature type="transmembrane region" description="Helical" evidence="1">
    <location>
        <begin position="253"/>
        <end position="279"/>
    </location>
</feature>
<keyword evidence="3" id="KW-1185">Reference proteome</keyword>
<keyword evidence="1" id="KW-0812">Transmembrane</keyword>
<dbReference type="STRING" id="710685.MycrhN_5389"/>
<accession>G8RHJ3</accession>
<dbReference type="PATRIC" id="fig|710685.3.peg.5415"/>
<evidence type="ECO:0000313" key="3">
    <source>
        <dbReference type="Proteomes" id="UP000005442"/>
    </source>
</evidence>
<keyword evidence="1" id="KW-1133">Transmembrane helix</keyword>
<dbReference type="OrthoDB" id="4606935at2"/>
<feature type="transmembrane region" description="Helical" evidence="1">
    <location>
        <begin position="20"/>
        <end position="39"/>
    </location>
</feature>
<dbReference type="AlphaFoldDB" id="G8RHJ3"/>
<dbReference type="EMBL" id="CP003169">
    <property type="protein sequence ID" value="AEV75863.1"/>
    <property type="molecule type" value="Genomic_DNA"/>
</dbReference>
<dbReference type="KEGG" id="mrh:MycrhN_5389"/>
<evidence type="ECO:0000256" key="1">
    <source>
        <dbReference type="SAM" id="Phobius"/>
    </source>
</evidence>
<dbReference type="RefSeq" id="WP_014213604.1">
    <property type="nucleotide sequence ID" value="NC_016604.1"/>
</dbReference>
<protein>
    <submittedName>
        <fullName evidence="2">Uncharacterized protein</fullName>
    </submittedName>
</protein>
<sequence length="306" mass="32456">MNPDEFCTSDQWSVLTSAASHSQFAGVLGGFLITAIALLMDKKSRESIHTLALFSAAVLILMLDSFLFSLITGTQTPEGDRRGICAIAWTQGAVSTGMLAAGATALFGGLGWMLASHAVNRLAEQDPDDAGAYGFLADLGGWLTFAATMATTLILSETTIDYLHFMFGRRPDLWATGLIVVSAAVVIGVNFALVYVRTKTLRRSLADTSEPTRLALRSIKVATVTTMGLAIAASWLAVSLARFPQGWLTEPNIVFVVFVAILTFVLPTIVATAICYSVASTEGGLSIRGLRGTSGQGRSPASRARR</sequence>
<dbReference type="Proteomes" id="UP000005442">
    <property type="component" value="Chromosome"/>
</dbReference>
<feature type="transmembrane region" description="Helical" evidence="1">
    <location>
        <begin position="175"/>
        <end position="196"/>
    </location>
</feature>
<name>G8RHJ3_MYCRN</name>
<gene>
    <name evidence="2" type="ordered locus">MycrhN_5389</name>
</gene>
<proteinExistence type="predicted"/>
<keyword evidence="1" id="KW-0472">Membrane</keyword>
<dbReference type="eggNOG" id="ENOG5031D7Q">
    <property type="taxonomic scope" value="Bacteria"/>
</dbReference>
<feature type="transmembrane region" description="Helical" evidence="1">
    <location>
        <begin position="51"/>
        <end position="72"/>
    </location>
</feature>
<evidence type="ECO:0000313" key="2">
    <source>
        <dbReference type="EMBL" id="AEV75863.1"/>
    </source>
</evidence>
<reference evidence="2 3" key="1">
    <citation type="submission" date="2011-12" db="EMBL/GenBank/DDBJ databases">
        <title>Complete sequence of Mycobacterium rhodesiae NBB3.</title>
        <authorList>
            <consortium name="US DOE Joint Genome Institute"/>
            <person name="Lucas S."/>
            <person name="Han J."/>
            <person name="Lapidus A."/>
            <person name="Cheng J.-F."/>
            <person name="Goodwin L."/>
            <person name="Pitluck S."/>
            <person name="Peters L."/>
            <person name="Mikhailova N."/>
            <person name="Gu W."/>
            <person name="Detter J.C."/>
            <person name="Han C."/>
            <person name="Tapia R."/>
            <person name="Land M."/>
            <person name="Hauser L."/>
            <person name="Kyrpides N."/>
            <person name="Ivanova N."/>
            <person name="Pagani I."/>
            <person name="Mattes T."/>
            <person name="Holmes A."/>
            <person name="Rutledge P."/>
            <person name="Paulsen I."/>
            <person name="Coleman N."/>
            <person name="Woyke T."/>
        </authorList>
    </citation>
    <scope>NUCLEOTIDE SEQUENCE [LARGE SCALE GENOMIC DNA]</scope>
    <source>
        <strain evidence="2 3">NBB3</strain>
    </source>
</reference>
<organism evidence="2 3">
    <name type="scientific">Mycolicibacterium rhodesiae (strain NBB3)</name>
    <name type="common">Mycobacterium rhodesiae</name>
    <dbReference type="NCBI Taxonomy" id="710685"/>
    <lineage>
        <taxon>Bacteria</taxon>
        <taxon>Bacillati</taxon>
        <taxon>Actinomycetota</taxon>
        <taxon>Actinomycetes</taxon>
        <taxon>Mycobacteriales</taxon>
        <taxon>Mycobacteriaceae</taxon>
        <taxon>Mycolicibacterium</taxon>
    </lineage>
</organism>
<feature type="transmembrane region" description="Helical" evidence="1">
    <location>
        <begin position="92"/>
        <end position="114"/>
    </location>
</feature>
<dbReference type="HOGENOM" id="CLU_955879_0_0_11"/>
<feature type="transmembrane region" description="Helical" evidence="1">
    <location>
        <begin position="221"/>
        <end position="241"/>
    </location>
</feature>
<feature type="transmembrane region" description="Helical" evidence="1">
    <location>
        <begin position="135"/>
        <end position="155"/>
    </location>
</feature>